<evidence type="ECO:0000256" key="13">
    <source>
        <dbReference type="ARBA" id="ARBA00023235"/>
    </source>
</evidence>
<evidence type="ECO:0000256" key="8">
    <source>
        <dbReference type="ARBA" id="ARBA00021872"/>
    </source>
</evidence>
<evidence type="ECO:0000256" key="18">
    <source>
        <dbReference type="ARBA" id="ARBA00047848"/>
    </source>
</evidence>
<dbReference type="GO" id="GO:0004106">
    <property type="term" value="F:chorismate mutase activity"/>
    <property type="evidence" value="ECO:0007669"/>
    <property type="project" value="UniProtKB-EC"/>
</dbReference>
<dbReference type="NCBIfam" id="TIGR01805">
    <property type="entry name" value="CM_mono_grmpos"/>
    <property type="match status" value="1"/>
</dbReference>
<name>A0A919S1M3_9CLOT</name>
<dbReference type="InterPro" id="IPR036979">
    <property type="entry name" value="CM_dom_sf"/>
</dbReference>
<evidence type="ECO:0000256" key="11">
    <source>
        <dbReference type="ARBA" id="ARBA00023141"/>
    </source>
</evidence>
<evidence type="ECO:0000313" key="23">
    <source>
        <dbReference type="EMBL" id="GIM29530.1"/>
    </source>
</evidence>
<evidence type="ECO:0000256" key="2">
    <source>
        <dbReference type="ARBA" id="ARBA00002364"/>
    </source>
</evidence>
<comment type="catalytic activity">
    <reaction evidence="18">
        <text>prephenate + H(+) = 3-phenylpyruvate + CO2 + H2O</text>
        <dbReference type="Rhea" id="RHEA:21648"/>
        <dbReference type="ChEBI" id="CHEBI:15377"/>
        <dbReference type="ChEBI" id="CHEBI:15378"/>
        <dbReference type="ChEBI" id="CHEBI:16526"/>
        <dbReference type="ChEBI" id="CHEBI:18005"/>
        <dbReference type="ChEBI" id="CHEBI:29934"/>
        <dbReference type="EC" id="4.2.1.51"/>
    </reaction>
</comment>
<evidence type="ECO:0000259" key="20">
    <source>
        <dbReference type="PROSITE" id="PS51168"/>
    </source>
</evidence>
<evidence type="ECO:0000256" key="7">
    <source>
        <dbReference type="ARBA" id="ARBA00014401"/>
    </source>
</evidence>
<comment type="pathway">
    <text evidence="4">Amino-acid biosynthesis; L-phenylalanine biosynthesis; phenylpyruvate from prephenate: step 1/1.</text>
</comment>
<dbReference type="InterPro" id="IPR011279">
    <property type="entry name" value="Chorismate_mutase_GmP"/>
</dbReference>
<dbReference type="Pfam" id="PF01817">
    <property type="entry name" value="CM_2"/>
    <property type="match status" value="1"/>
</dbReference>
<dbReference type="PROSITE" id="PS51168">
    <property type="entry name" value="CHORISMATE_MUT_2"/>
    <property type="match status" value="1"/>
</dbReference>
<sequence>MKDLSSLREQINEIDETLVKLFLKRMEIVSGVAEYKKRNSMEVLDKSREEQIINKHLQSINDETQRIQLKDFLESLMYISRKAQKKILSEDVACEKVDNNEAAYKIGFQGVAGSYSHQALIEYFGDKVETEGFLNFKDVFEALKRDEIKYGILPIENSSTGAITEVSDLLGEYNFYIVGEKCIKVDHNLLGVEGTELSDIEEVYSHTQGFLQCTQFFDEHSDWRLIPYYNTARSAEYISNENSKKKACVASKQAADVYGLKVLKENINNSSNNHTRFIIIGKNIECNEQSNKVSVVIAIPHKVGSLHSILKNFADNNCNMVKIESRPIVDKAWEYFFYIDFDGNILDANTRSTLKSIEEESLYFKLLGNYKSEVIYK</sequence>
<evidence type="ECO:0000256" key="5">
    <source>
        <dbReference type="ARBA" id="ARBA00004817"/>
    </source>
</evidence>
<evidence type="ECO:0000259" key="22">
    <source>
        <dbReference type="PROSITE" id="PS51671"/>
    </source>
</evidence>
<dbReference type="EC" id="4.2.1.51" evidence="6"/>
<dbReference type="InterPro" id="IPR008242">
    <property type="entry name" value="Chor_mutase/pphenate_deHydtase"/>
</dbReference>
<keyword evidence="14" id="KW-0456">Lyase</keyword>
<evidence type="ECO:0000256" key="14">
    <source>
        <dbReference type="ARBA" id="ARBA00023239"/>
    </source>
</evidence>
<dbReference type="EMBL" id="BOPZ01000018">
    <property type="protein sequence ID" value="GIM29530.1"/>
    <property type="molecule type" value="Genomic_DNA"/>
</dbReference>
<dbReference type="GO" id="GO:0009094">
    <property type="term" value="P:L-phenylalanine biosynthetic process"/>
    <property type="evidence" value="ECO:0007669"/>
    <property type="project" value="UniProtKB-KW"/>
</dbReference>
<dbReference type="GO" id="GO:0004664">
    <property type="term" value="F:prephenate dehydratase activity"/>
    <property type="evidence" value="ECO:0007669"/>
    <property type="project" value="UniProtKB-EC"/>
</dbReference>
<keyword evidence="9" id="KW-0963">Cytoplasm</keyword>
<evidence type="ECO:0000256" key="19">
    <source>
        <dbReference type="PIRSR" id="PIRSR001500-2"/>
    </source>
</evidence>
<dbReference type="Pfam" id="PF00800">
    <property type="entry name" value="PDT"/>
    <property type="match status" value="1"/>
</dbReference>
<dbReference type="PANTHER" id="PTHR21022:SF19">
    <property type="entry name" value="PREPHENATE DEHYDRATASE-RELATED"/>
    <property type="match status" value="1"/>
</dbReference>
<keyword evidence="11" id="KW-0057">Aromatic amino acid biosynthesis</keyword>
<dbReference type="InterPro" id="IPR002701">
    <property type="entry name" value="CM_II_prokaryot"/>
</dbReference>
<evidence type="ECO:0000256" key="15">
    <source>
        <dbReference type="ARBA" id="ARBA00023268"/>
    </source>
</evidence>
<dbReference type="SUPFAM" id="SSF53850">
    <property type="entry name" value="Periplasmic binding protein-like II"/>
    <property type="match status" value="1"/>
</dbReference>
<dbReference type="GO" id="GO:0005737">
    <property type="term" value="C:cytoplasm"/>
    <property type="evidence" value="ECO:0007669"/>
    <property type="project" value="UniProtKB-SubCell"/>
</dbReference>
<keyword evidence="13" id="KW-0413">Isomerase</keyword>
<feature type="site" description="Essential for prephenate dehydratase activity" evidence="19">
    <location>
        <position position="275"/>
    </location>
</feature>
<gene>
    <name evidence="23" type="primary">pheA_2</name>
    <name evidence="23" type="ORF">CPJCM30710_21960</name>
</gene>
<comment type="caution">
    <text evidence="23">The sequence shown here is derived from an EMBL/GenBank/DDBJ whole genome shotgun (WGS) entry which is preliminary data.</text>
</comment>
<keyword evidence="10" id="KW-0028">Amino-acid biosynthesis</keyword>
<dbReference type="CDD" id="cd13631">
    <property type="entry name" value="PBP2_Ct-PDT_like"/>
    <property type="match status" value="1"/>
</dbReference>
<dbReference type="PANTHER" id="PTHR21022">
    <property type="entry name" value="PREPHENATE DEHYDRATASE P PROTEIN"/>
    <property type="match status" value="1"/>
</dbReference>
<dbReference type="GO" id="GO:0046417">
    <property type="term" value="P:chorismate metabolic process"/>
    <property type="evidence" value="ECO:0007669"/>
    <property type="project" value="InterPro"/>
</dbReference>
<organism evidence="23 24">
    <name type="scientific">Clostridium polyendosporum</name>
    <dbReference type="NCBI Taxonomy" id="69208"/>
    <lineage>
        <taxon>Bacteria</taxon>
        <taxon>Bacillati</taxon>
        <taxon>Bacillota</taxon>
        <taxon>Clostridia</taxon>
        <taxon>Eubacteriales</taxon>
        <taxon>Clostridiaceae</taxon>
        <taxon>Clostridium</taxon>
    </lineage>
</organism>
<evidence type="ECO:0000256" key="17">
    <source>
        <dbReference type="ARBA" id="ARBA00031520"/>
    </source>
</evidence>
<evidence type="ECO:0000256" key="16">
    <source>
        <dbReference type="ARBA" id="ARBA00031175"/>
    </source>
</evidence>
<dbReference type="PROSITE" id="PS51171">
    <property type="entry name" value="PREPHENATE_DEHYDR_3"/>
    <property type="match status" value="1"/>
</dbReference>
<dbReference type="PIRSF" id="PIRSF001500">
    <property type="entry name" value="Chor_mut_pdt_Ppr"/>
    <property type="match status" value="1"/>
</dbReference>
<evidence type="ECO:0000256" key="10">
    <source>
        <dbReference type="ARBA" id="ARBA00022605"/>
    </source>
</evidence>
<evidence type="ECO:0000256" key="12">
    <source>
        <dbReference type="ARBA" id="ARBA00023222"/>
    </source>
</evidence>
<dbReference type="PROSITE" id="PS51671">
    <property type="entry name" value="ACT"/>
    <property type="match status" value="1"/>
</dbReference>
<evidence type="ECO:0000256" key="4">
    <source>
        <dbReference type="ARBA" id="ARBA00004741"/>
    </source>
</evidence>
<comment type="catalytic activity">
    <reaction evidence="1">
        <text>chorismate = prephenate</text>
        <dbReference type="Rhea" id="RHEA:13897"/>
        <dbReference type="ChEBI" id="CHEBI:29748"/>
        <dbReference type="ChEBI" id="CHEBI:29934"/>
        <dbReference type="EC" id="5.4.99.5"/>
    </reaction>
</comment>
<accession>A0A919S1M3</accession>
<comment type="function">
    <text evidence="2">Catalyzes the Claisen rearrangement of chorismate to prephenate and the decarboxylation/dehydration of prephenate to phenylpyruvate.</text>
</comment>
<protein>
    <recommendedName>
        <fullName evidence="7">Bifunctional chorismate mutase/prephenate dehydratase</fullName>
        <ecNumber evidence="6">4.2.1.51</ecNumber>
    </recommendedName>
    <alternativeName>
        <fullName evidence="17">Chorismate mutase-prephenate dehydratase</fullName>
    </alternativeName>
    <alternativeName>
        <fullName evidence="8">Prephenate dehydratase</fullName>
    </alternativeName>
    <alternativeName>
        <fullName evidence="16">p-protein</fullName>
    </alternativeName>
</protein>
<dbReference type="Gene3D" id="3.40.190.10">
    <property type="entry name" value="Periplasmic binding protein-like II"/>
    <property type="match status" value="2"/>
</dbReference>
<dbReference type="SUPFAM" id="SSF55021">
    <property type="entry name" value="ACT-like"/>
    <property type="match status" value="1"/>
</dbReference>
<dbReference type="PROSITE" id="PS00857">
    <property type="entry name" value="PREPHENATE_DEHYDR_1"/>
    <property type="match status" value="1"/>
</dbReference>
<dbReference type="Gene3D" id="3.30.70.260">
    <property type="match status" value="1"/>
</dbReference>
<comment type="subcellular location">
    <subcellularLocation>
        <location evidence="3">Cytoplasm</location>
    </subcellularLocation>
</comment>
<keyword evidence="24" id="KW-1185">Reference proteome</keyword>
<evidence type="ECO:0000256" key="1">
    <source>
        <dbReference type="ARBA" id="ARBA00000824"/>
    </source>
</evidence>
<feature type="domain" description="ACT" evidence="22">
    <location>
        <begin position="294"/>
        <end position="371"/>
    </location>
</feature>
<dbReference type="Gene3D" id="1.20.59.10">
    <property type="entry name" value="Chorismate mutase"/>
    <property type="match status" value="1"/>
</dbReference>
<proteinExistence type="predicted"/>
<dbReference type="SUPFAM" id="SSF48600">
    <property type="entry name" value="Chorismate mutase II"/>
    <property type="match status" value="1"/>
</dbReference>
<dbReference type="InterPro" id="IPR018528">
    <property type="entry name" value="Preph_deHydtase_CS"/>
</dbReference>
<dbReference type="InterPro" id="IPR036263">
    <property type="entry name" value="Chorismate_II_sf"/>
</dbReference>
<dbReference type="Proteomes" id="UP000679179">
    <property type="component" value="Unassembled WGS sequence"/>
</dbReference>
<dbReference type="InterPro" id="IPR001086">
    <property type="entry name" value="Preph_deHydtase"/>
</dbReference>
<dbReference type="RefSeq" id="WP_212904222.1">
    <property type="nucleotide sequence ID" value="NZ_BOPZ01000018.1"/>
</dbReference>
<keyword evidence="15" id="KW-0511">Multifunctional enzyme</keyword>
<evidence type="ECO:0000313" key="24">
    <source>
        <dbReference type="Proteomes" id="UP000679179"/>
    </source>
</evidence>
<dbReference type="InterPro" id="IPR045865">
    <property type="entry name" value="ACT-like_dom_sf"/>
</dbReference>
<evidence type="ECO:0000256" key="9">
    <source>
        <dbReference type="ARBA" id="ARBA00022490"/>
    </source>
</evidence>
<feature type="domain" description="Chorismate mutase" evidence="20">
    <location>
        <begin position="1"/>
        <end position="88"/>
    </location>
</feature>
<keyword evidence="12" id="KW-0584">Phenylalanine biosynthesis</keyword>
<dbReference type="InterPro" id="IPR002912">
    <property type="entry name" value="ACT_dom"/>
</dbReference>
<evidence type="ECO:0000256" key="6">
    <source>
        <dbReference type="ARBA" id="ARBA00013147"/>
    </source>
</evidence>
<dbReference type="CDD" id="cd04905">
    <property type="entry name" value="ACT_CM-PDT"/>
    <property type="match status" value="1"/>
</dbReference>
<reference evidence="23" key="1">
    <citation type="submission" date="2021-03" db="EMBL/GenBank/DDBJ databases">
        <title>Taxonomic study of Clostridium polyendosporum from meadow-gley soil under rice.</title>
        <authorList>
            <person name="Kobayashi H."/>
            <person name="Tanizawa Y."/>
            <person name="Yagura M."/>
        </authorList>
    </citation>
    <scope>NUCLEOTIDE SEQUENCE</scope>
    <source>
        <strain evidence="23">JCM 30710</strain>
    </source>
</reference>
<dbReference type="AlphaFoldDB" id="A0A919S1M3"/>
<evidence type="ECO:0000259" key="21">
    <source>
        <dbReference type="PROSITE" id="PS51171"/>
    </source>
</evidence>
<comment type="pathway">
    <text evidence="5">Metabolic intermediate biosynthesis; prephenate biosynthesis; prephenate from chorismate: step 1/1.</text>
</comment>
<feature type="domain" description="Prephenate dehydratase" evidence="21">
    <location>
        <begin position="105"/>
        <end position="282"/>
    </location>
</feature>
<evidence type="ECO:0000256" key="3">
    <source>
        <dbReference type="ARBA" id="ARBA00004496"/>
    </source>
</evidence>
<dbReference type="SMART" id="SM00830">
    <property type="entry name" value="CM_2"/>
    <property type="match status" value="1"/>
</dbReference>